<dbReference type="InterPro" id="IPR044023">
    <property type="entry name" value="Ig_7"/>
</dbReference>
<keyword evidence="3" id="KW-1185">Reference proteome</keyword>
<organism evidence="2 3">
    <name type="scientific">Flavobacterium gyeonganense</name>
    <dbReference type="NCBI Taxonomy" id="1310418"/>
    <lineage>
        <taxon>Bacteria</taxon>
        <taxon>Pseudomonadati</taxon>
        <taxon>Bacteroidota</taxon>
        <taxon>Flavobacteriia</taxon>
        <taxon>Flavobacteriales</taxon>
        <taxon>Flavobacteriaceae</taxon>
        <taxon>Flavobacterium</taxon>
    </lineage>
</organism>
<dbReference type="Pfam" id="PF13585">
    <property type="entry name" value="CHU_C"/>
    <property type="match status" value="1"/>
</dbReference>
<feature type="domain" description="Ig-like" evidence="1">
    <location>
        <begin position="699"/>
        <end position="776"/>
    </location>
</feature>
<dbReference type="Pfam" id="PF19081">
    <property type="entry name" value="Ig_7"/>
    <property type="match status" value="2"/>
</dbReference>
<proteinExistence type="predicted"/>
<dbReference type="RefSeq" id="WP_278009123.1">
    <property type="nucleotide sequence ID" value="NZ_CP121112.1"/>
</dbReference>
<name>A0ABV5H8V7_9FLAO</name>
<evidence type="ECO:0000313" key="2">
    <source>
        <dbReference type="EMBL" id="MFB9108344.1"/>
    </source>
</evidence>
<reference evidence="2 3" key="1">
    <citation type="submission" date="2024-09" db="EMBL/GenBank/DDBJ databases">
        <authorList>
            <person name="Sun Q."/>
            <person name="Mori K."/>
        </authorList>
    </citation>
    <scope>NUCLEOTIDE SEQUENCE [LARGE SCALE GENOMIC DNA]</scope>
    <source>
        <strain evidence="2 3">CECT 8365</strain>
    </source>
</reference>
<dbReference type="InterPro" id="IPR026341">
    <property type="entry name" value="T9SS_type_B"/>
</dbReference>
<protein>
    <submittedName>
        <fullName evidence="2">Gliding motility-associated C-terminal domain-containing protein</fullName>
    </submittedName>
</protein>
<dbReference type="Proteomes" id="UP001589562">
    <property type="component" value="Unassembled WGS sequence"/>
</dbReference>
<dbReference type="EMBL" id="JBHMFE010000011">
    <property type="protein sequence ID" value="MFB9108344.1"/>
    <property type="molecule type" value="Genomic_DNA"/>
</dbReference>
<feature type="domain" description="Ig-like" evidence="1">
    <location>
        <begin position="622"/>
        <end position="695"/>
    </location>
</feature>
<comment type="caution">
    <text evidence="2">The sequence shown here is derived from an EMBL/GenBank/DDBJ whole genome shotgun (WGS) entry which is preliminary data.</text>
</comment>
<dbReference type="NCBIfam" id="TIGR04131">
    <property type="entry name" value="Bac_Flav_CTERM"/>
    <property type="match status" value="1"/>
</dbReference>
<sequence>MIKKYFLLIGFNTYFLVFFLNPTKVFSQCAGVDSSVPFEVCDIPNITSQAIDLFPLLGVTAVPGGTWSDDDNSGGLNETTGILNAQIIPFKGIYHYTYTVAGINGCTDNSATIEVIIGGYAGFAEKASACSDDTAFNLFQIFNGDSHLSPQSGGSWYNDTNQTASSSVINAKTFVPGTYKFTYSIAAIGSCPAVSSTGFVTVFRSPEPGTPAPLILCEDSDFSVYSNLDLNDRLSGQDPGGTWTDNNGTGQITFIKDHNINVQQIFNTYGIGEYEFTYTVLPTSPVCNKETAVVRIKIEKKYDFTGAKLEVRNDICESEIQTATYTAILTQGIQNIPNGQFYVTYNVSGPNGETKRVLTTFSNGVLTFPLSRNYFQQPGSFTVRITKIDESSSEGGCVNIINDLSDVLHVYKTPVLNGAVFTLTTACQNKSSQASISNASGLEDGTYIIKYNVSGSNTATGQTATIEVLGGNANFTIPSNLNANSGNSIIIITNVTNAATPYCTNTANLIGNLIINKLPDASNLKVEVLDDCINKPFKASVSGLGTLTNVTISYLLSGSNTAALQTISLAATNGKADFIIPAVLLPNTGPTAISIVNLVNNDNSCDVNLTTVSDAFVLNPIPVAPTAADRSFCKIERATIANLVPNGSQYKWYNSSALTTPLANTYVLKTEDYWLTETSAAGCTSPATMIKVTVSDSPAPVLDVDGQNFCGLENPAILDLSNNTNVASTVVWYDALSNGNLLAASTPLTDNTTYYGFDISTSTNCISEDHLEVKVSLSHCDETEYETFFVPDGFSPNGDNVNDTFKILKIDFLYPNYSLEIYNRYGNVMFKGNRNKPDWDGRNLEGGGFGDGVAPNGVYFYVIHFNKDNKPPQQGRLYLNR</sequence>
<evidence type="ECO:0000313" key="3">
    <source>
        <dbReference type="Proteomes" id="UP001589562"/>
    </source>
</evidence>
<accession>A0ABV5H8V7</accession>
<gene>
    <name evidence="2" type="ORF">ACFFVK_07130</name>
</gene>
<evidence type="ECO:0000259" key="1">
    <source>
        <dbReference type="Pfam" id="PF19081"/>
    </source>
</evidence>